<dbReference type="InterPro" id="IPR009061">
    <property type="entry name" value="DNA-bd_dom_put_sf"/>
</dbReference>
<organism evidence="6 7">
    <name type="scientific">Streptomyces leeuwenhoekii</name>
    <dbReference type="NCBI Taxonomy" id="1437453"/>
    <lineage>
        <taxon>Bacteria</taxon>
        <taxon>Bacillati</taxon>
        <taxon>Actinomycetota</taxon>
        <taxon>Actinomycetes</taxon>
        <taxon>Kitasatosporales</taxon>
        <taxon>Streptomycetaceae</taxon>
        <taxon>Streptomyces</taxon>
    </lineage>
</organism>
<dbReference type="PANTHER" id="PTHR30204:SF69">
    <property type="entry name" value="MERR-FAMILY TRANSCRIPTIONAL REGULATOR"/>
    <property type="match status" value="1"/>
</dbReference>
<dbReference type="GO" id="GO:0003700">
    <property type="term" value="F:DNA-binding transcription factor activity"/>
    <property type="evidence" value="ECO:0007669"/>
    <property type="project" value="InterPro"/>
</dbReference>
<dbReference type="SMART" id="SM00422">
    <property type="entry name" value="HTH_MERR"/>
    <property type="match status" value="1"/>
</dbReference>
<sequence>MKSTEQPDPWGAPLGIGAFAARFGLAPHVLRHWESVGLLSPARDPAGRRRYGGADAVRVAVVLRGKAAGLSLDTLRSLLSAGDARARQTLLRREAETLRHRIAAARTALALVECALECGHEELVACPHFRDAIAGPRGAAVHAAGSLHAH</sequence>
<dbReference type="CDD" id="cd00592">
    <property type="entry name" value="HTH_MerR-like"/>
    <property type="match status" value="1"/>
</dbReference>
<protein>
    <submittedName>
        <fullName evidence="6">MerR Family Transcriptional Regulator</fullName>
    </submittedName>
</protein>
<keyword evidence="3" id="KW-0238">DNA-binding</keyword>
<reference evidence="6 7" key="1">
    <citation type="submission" date="2015-02" db="EMBL/GenBank/DDBJ databases">
        <authorList>
            <person name="Gomez-Escribano P.J."/>
        </authorList>
    </citation>
    <scope>NUCLEOTIDE SEQUENCE [LARGE SCALE GENOMIC DNA]</scope>
    <source>
        <strain evidence="7">C34 (DSM 42122 / NRRL B-24963)</strain>
    </source>
</reference>
<dbReference type="EMBL" id="LN831790">
    <property type="protein sequence ID" value="CQR65767.1"/>
    <property type="molecule type" value="Genomic_DNA"/>
</dbReference>
<proteinExistence type="predicted"/>
<evidence type="ECO:0000313" key="7">
    <source>
        <dbReference type="Proteomes" id="UP000035016"/>
    </source>
</evidence>
<evidence type="ECO:0000256" key="3">
    <source>
        <dbReference type="ARBA" id="ARBA00023125"/>
    </source>
</evidence>
<evidence type="ECO:0000256" key="4">
    <source>
        <dbReference type="ARBA" id="ARBA00023163"/>
    </source>
</evidence>
<keyword evidence="4" id="KW-0804">Transcription</keyword>
<accession>A0A0F7W799</accession>
<evidence type="ECO:0000313" key="6">
    <source>
        <dbReference type="EMBL" id="CQR65767.1"/>
    </source>
</evidence>
<dbReference type="Gene3D" id="1.10.1660.10">
    <property type="match status" value="1"/>
</dbReference>
<dbReference type="PANTHER" id="PTHR30204">
    <property type="entry name" value="REDOX-CYCLING DRUG-SENSING TRANSCRIPTIONAL ACTIVATOR SOXR"/>
    <property type="match status" value="1"/>
</dbReference>
<dbReference type="PRINTS" id="PR00040">
    <property type="entry name" value="HTHMERR"/>
</dbReference>
<dbReference type="AlphaFoldDB" id="A0A0F7W799"/>
<dbReference type="GO" id="GO:0003677">
    <property type="term" value="F:DNA binding"/>
    <property type="evidence" value="ECO:0007669"/>
    <property type="project" value="UniProtKB-KW"/>
</dbReference>
<dbReference type="SUPFAM" id="SSF46955">
    <property type="entry name" value="Putative DNA-binding domain"/>
    <property type="match status" value="1"/>
</dbReference>
<evidence type="ECO:0000256" key="1">
    <source>
        <dbReference type="ARBA" id="ARBA00022491"/>
    </source>
</evidence>
<evidence type="ECO:0000256" key="2">
    <source>
        <dbReference type="ARBA" id="ARBA00023015"/>
    </source>
</evidence>
<dbReference type="InterPro" id="IPR047057">
    <property type="entry name" value="MerR_fam"/>
</dbReference>
<gene>
    <name evidence="6" type="primary">sle_63130</name>
</gene>
<dbReference type="Proteomes" id="UP000035016">
    <property type="component" value="Chromosome Chromosome"/>
</dbReference>
<dbReference type="KEGG" id="sle:sle_63130"/>
<dbReference type="InterPro" id="IPR000551">
    <property type="entry name" value="MerR-type_HTH_dom"/>
</dbReference>
<keyword evidence="1" id="KW-0678">Repressor</keyword>
<name>A0A0F7W799_STRLW</name>
<dbReference type="PROSITE" id="PS50937">
    <property type="entry name" value="HTH_MERR_2"/>
    <property type="match status" value="1"/>
</dbReference>
<feature type="domain" description="HTH merR-type" evidence="5">
    <location>
        <begin position="16"/>
        <end position="81"/>
    </location>
</feature>
<dbReference type="Pfam" id="PF13411">
    <property type="entry name" value="MerR_1"/>
    <property type="match status" value="1"/>
</dbReference>
<keyword evidence="2" id="KW-0805">Transcription regulation</keyword>
<dbReference type="RefSeq" id="WP_029385917.1">
    <property type="nucleotide sequence ID" value="NZ_AZSD01000353.1"/>
</dbReference>
<evidence type="ECO:0000259" key="5">
    <source>
        <dbReference type="PROSITE" id="PS50937"/>
    </source>
</evidence>